<dbReference type="GO" id="GO:0050661">
    <property type="term" value="F:NADP binding"/>
    <property type="evidence" value="ECO:0007669"/>
    <property type="project" value="InterPro"/>
</dbReference>
<dbReference type="FunFam" id="3.40.50.720:FF:000031">
    <property type="entry name" value="Glutamyl-tRNA reductase"/>
    <property type="match status" value="1"/>
</dbReference>
<feature type="domain" description="Glutamyl-tRNA reductase N-terminal" evidence="17">
    <location>
        <begin position="6"/>
        <end position="159"/>
    </location>
</feature>
<evidence type="ECO:0000256" key="8">
    <source>
        <dbReference type="ARBA" id="ARBA00068659"/>
    </source>
</evidence>
<comment type="similarity">
    <text evidence="2 9 14">Belongs to the glutamyl-tRNA reductase family.</text>
</comment>
<feature type="binding site" evidence="9 12">
    <location>
        <begin position="192"/>
        <end position="197"/>
    </location>
    <ligand>
        <name>NADP(+)</name>
        <dbReference type="ChEBI" id="CHEBI:58349"/>
    </ligand>
</feature>
<evidence type="ECO:0000256" key="10">
    <source>
        <dbReference type="PIRSR" id="PIRSR000445-1"/>
    </source>
</evidence>
<evidence type="ECO:0000256" key="7">
    <source>
        <dbReference type="ARBA" id="ARBA00047464"/>
    </source>
</evidence>
<dbReference type="AlphaFoldDB" id="A0A6I6HM62"/>
<dbReference type="InterPro" id="IPR015895">
    <property type="entry name" value="4pyrrol_synth_GluRdtase_N"/>
</dbReference>
<evidence type="ECO:0000256" key="11">
    <source>
        <dbReference type="PIRSR" id="PIRSR000445-2"/>
    </source>
</evidence>
<accession>A0A6I6HM62</accession>
<sequence length="423" mass="45836">MSVWTLGLNHTTAPLDLRGRFAFALDQLAPTLQSLRSSFASGRHPQVEAAIISTCNRTEIYCAAEHAALDHTVGWLAENGGVAPALLRSHSYTLHDDEAARHAFRVASGLDSMVLGEAQILGQMKDAVRAAETAGALGSTLNQLFQRSFAVAKEVRTATEIGAHSISMAAAAVRLAGQLFEDLHQTRVLFVGAGEMIDLAATHFAAKDPKSIAIANRTLERGEKLASRFGGEAMRLADLPSRLAEFDIVVSCTASTLPIIGLGAVERALKARKHRPMFMVDLAVPRDIEPEVKALEDIYLYTVDDLAQVVQQGQANRQAAVAQAEVIIDAGVQSFMHWLRQRGTVPLIQQLNAQTDEWRAAEMARARKLLAKGESVDAVLEAMSRGLTQKMLHGALAELHAGDAASREQTAQTISRLFLRKER</sequence>
<organism evidence="18 19">
    <name type="scientific">Variovorax paradoxus</name>
    <dbReference type="NCBI Taxonomy" id="34073"/>
    <lineage>
        <taxon>Bacteria</taxon>
        <taxon>Pseudomonadati</taxon>
        <taxon>Pseudomonadota</taxon>
        <taxon>Betaproteobacteria</taxon>
        <taxon>Burkholderiales</taxon>
        <taxon>Comamonadaceae</taxon>
        <taxon>Variovorax</taxon>
    </lineage>
</organism>
<proteinExistence type="inferred from homology"/>
<dbReference type="GO" id="GO:0008883">
    <property type="term" value="F:glutamyl-tRNA reductase activity"/>
    <property type="evidence" value="ECO:0007669"/>
    <property type="project" value="UniProtKB-UniRule"/>
</dbReference>
<keyword evidence="5 9" id="KW-0560">Oxidoreductase</keyword>
<evidence type="ECO:0000259" key="17">
    <source>
        <dbReference type="Pfam" id="PF05201"/>
    </source>
</evidence>
<evidence type="ECO:0000256" key="6">
    <source>
        <dbReference type="ARBA" id="ARBA00023244"/>
    </source>
</evidence>
<evidence type="ECO:0000256" key="5">
    <source>
        <dbReference type="ARBA" id="ARBA00023002"/>
    </source>
</evidence>
<dbReference type="InterPro" id="IPR015896">
    <property type="entry name" value="4pyrrol_synth_GluRdtase_dimer"/>
</dbReference>
<dbReference type="Gene3D" id="3.40.50.720">
    <property type="entry name" value="NAD(P)-binding Rossmann-like Domain"/>
    <property type="match status" value="1"/>
</dbReference>
<dbReference type="Pfam" id="PF05201">
    <property type="entry name" value="GlutR_N"/>
    <property type="match status" value="1"/>
</dbReference>
<gene>
    <name evidence="9" type="primary">hemA</name>
    <name evidence="18" type="ORF">GOQ09_21425</name>
</gene>
<dbReference type="InterPro" id="IPR018214">
    <property type="entry name" value="GluRdtase_CS"/>
</dbReference>
<dbReference type="FunFam" id="3.30.460.30:FF:000001">
    <property type="entry name" value="Glutamyl-tRNA reductase"/>
    <property type="match status" value="1"/>
</dbReference>
<evidence type="ECO:0000313" key="19">
    <source>
        <dbReference type="Proteomes" id="UP000425817"/>
    </source>
</evidence>
<name>A0A6I6HM62_VARPD</name>
<evidence type="ECO:0000259" key="16">
    <source>
        <dbReference type="Pfam" id="PF01488"/>
    </source>
</evidence>
<feature type="binding site" evidence="9 11">
    <location>
        <begin position="54"/>
        <end position="57"/>
    </location>
    <ligand>
        <name>substrate</name>
    </ligand>
</feature>
<dbReference type="Pfam" id="PF00745">
    <property type="entry name" value="GlutR_dimer"/>
    <property type="match status" value="1"/>
</dbReference>
<dbReference type="Gene3D" id="3.30.460.30">
    <property type="entry name" value="Glutamyl-tRNA reductase, N-terminal domain"/>
    <property type="match status" value="1"/>
</dbReference>
<feature type="domain" description="Tetrapyrrole biosynthesis glutamyl-tRNA reductase dimerisation" evidence="15">
    <location>
        <begin position="323"/>
        <end position="418"/>
    </location>
</feature>
<evidence type="ECO:0000256" key="2">
    <source>
        <dbReference type="ARBA" id="ARBA00005916"/>
    </source>
</evidence>
<dbReference type="InterPro" id="IPR000343">
    <property type="entry name" value="4pyrrol_synth_GluRdtase"/>
</dbReference>
<evidence type="ECO:0000256" key="9">
    <source>
        <dbReference type="HAMAP-Rule" id="MF_00087"/>
    </source>
</evidence>
<evidence type="ECO:0000259" key="15">
    <source>
        <dbReference type="Pfam" id="PF00745"/>
    </source>
</evidence>
<evidence type="ECO:0000313" key="18">
    <source>
        <dbReference type="EMBL" id="QGW83980.1"/>
    </source>
</evidence>
<dbReference type="HAMAP" id="MF_00087">
    <property type="entry name" value="Glu_tRNA_reductase"/>
    <property type="match status" value="1"/>
</dbReference>
<comment type="miscellaneous">
    <text evidence="9">During catalysis, the active site Cys acts as a nucleophile attacking the alpha-carbonyl group of tRNA-bound glutamate with the formation of a thioester intermediate between enzyme and glutamate, and the concomitant release of tRNA(Glu). The thioester intermediate is finally reduced by direct hydride transfer from NADPH, to form the product GSA.</text>
</comment>
<protein>
    <recommendedName>
        <fullName evidence="8 9">Glutamyl-tRNA reductase</fullName>
        <shortName evidence="9">GluTR</shortName>
        <ecNumber evidence="3 9">1.2.1.70</ecNumber>
    </recommendedName>
</protein>
<keyword evidence="6 9" id="KW-0627">Porphyrin biosynthesis</keyword>
<keyword evidence="4 9" id="KW-0521">NADP</keyword>
<reference evidence="18 19" key="1">
    <citation type="submission" date="2019-12" db="EMBL/GenBank/DDBJ databases">
        <title>Hybrid Genome Assemblies of two High G+C Isolates from Undergraduate Microbiology Courses.</title>
        <authorList>
            <person name="Ne Ville C.J."/>
            <person name="Enright D."/>
            <person name="Hernandez I."/>
            <person name="Dodsworth J."/>
            <person name="Orwin P.M."/>
        </authorList>
    </citation>
    <scope>NUCLEOTIDE SEQUENCE [LARGE SCALE GENOMIC DNA]</scope>
    <source>
        <strain evidence="18 19">CSUSB</strain>
    </source>
</reference>
<feature type="site" description="Important for activity" evidence="9 13">
    <location>
        <position position="102"/>
    </location>
</feature>
<dbReference type="GO" id="GO:0019353">
    <property type="term" value="P:protoporphyrinogen IX biosynthetic process from glutamate"/>
    <property type="evidence" value="ECO:0007669"/>
    <property type="project" value="TreeGrafter"/>
</dbReference>
<dbReference type="EMBL" id="CP046622">
    <property type="protein sequence ID" value="QGW83980.1"/>
    <property type="molecule type" value="Genomic_DNA"/>
</dbReference>
<evidence type="ECO:0000256" key="12">
    <source>
        <dbReference type="PIRSR" id="PIRSR000445-3"/>
    </source>
</evidence>
<evidence type="ECO:0000256" key="13">
    <source>
        <dbReference type="PIRSR" id="PIRSR000445-4"/>
    </source>
</evidence>
<dbReference type="Pfam" id="PF01488">
    <property type="entry name" value="Shikimate_DH"/>
    <property type="match status" value="1"/>
</dbReference>
<dbReference type="UniPathway" id="UPA00251">
    <property type="reaction ID" value="UER00316"/>
</dbReference>
<feature type="binding site" evidence="9 11">
    <location>
        <begin position="117"/>
        <end position="119"/>
    </location>
    <ligand>
        <name>substrate</name>
    </ligand>
</feature>
<dbReference type="Proteomes" id="UP000425817">
    <property type="component" value="Chromosome"/>
</dbReference>
<dbReference type="InterPro" id="IPR006151">
    <property type="entry name" value="Shikm_DH/Glu-tRNA_Rdtase"/>
</dbReference>
<dbReference type="RefSeq" id="WP_157615526.1">
    <property type="nucleotide sequence ID" value="NZ_CP046622.1"/>
</dbReference>
<comment type="catalytic activity">
    <reaction evidence="7 9 14">
        <text>(S)-4-amino-5-oxopentanoate + tRNA(Glu) + NADP(+) = L-glutamyl-tRNA(Glu) + NADPH + H(+)</text>
        <dbReference type="Rhea" id="RHEA:12344"/>
        <dbReference type="Rhea" id="RHEA-COMP:9663"/>
        <dbReference type="Rhea" id="RHEA-COMP:9680"/>
        <dbReference type="ChEBI" id="CHEBI:15378"/>
        <dbReference type="ChEBI" id="CHEBI:57501"/>
        <dbReference type="ChEBI" id="CHEBI:57783"/>
        <dbReference type="ChEBI" id="CHEBI:58349"/>
        <dbReference type="ChEBI" id="CHEBI:78442"/>
        <dbReference type="ChEBI" id="CHEBI:78520"/>
        <dbReference type="EC" id="1.2.1.70"/>
    </reaction>
</comment>
<dbReference type="SUPFAM" id="SSF69075">
    <property type="entry name" value="Glutamyl tRNA-reductase dimerization domain"/>
    <property type="match status" value="1"/>
</dbReference>
<dbReference type="OrthoDB" id="110209at2"/>
<dbReference type="PROSITE" id="PS00747">
    <property type="entry name" value="GLUTR"/>
    <property type="match status" value="1"/>
</dbReference>
<evidence type="ECO:0000256" key="1">
    <source>
        <dbReference type="ARBA" id="ARBA00005059"/>
    </source>
</evidence>
<dbReference type="InterPro" id="IPR036343">
    <property type="entry name" value="GluRdtase_N_sf"/>
</dbReference>
<dbReference type="PIRSF" id="PIRSF000445">
    <property type="entry name" value="4pyrrol_synth_GluRdtase"/>
    <property type="match status" value="1"/>
</dbReference>
<feature type="binding site" evidence="9 11">
    <location>
        <position position="123"/>
    </location>
    <ligand>
        <name>substrate</name>
    </ligand>
</feature>
<dbReference type="EC" id="1.2.1.70" evidence="3 9"/>
<feature type="binding site" evidence="9 11">
    <location>
        <position position="112"/>
    </location>
    <ligand>
        <name>substrate</name>
    </ligand>
</feature>
<dbReference type="SUPFAM" id="SSF69742">
    <property type="entry name" value="Glutamyl tRNA-reductase catalytic, N-terminal domain"/>
    <property type="match status" value="1"/>
</dbReference>
<dbReference type="NCBIfam" id="TIGR01035">
    <property type="entry name" value="hemA"/>
    <property type="match status" value="1"/>
</dbReference>
<feature type="domain" description="Quinate/shikimate 5-dehydrogenase/glutamyl-tRNA reductase" evidence="16">
    <location>
        <begin position="175"/>
        <end position="309"/>
    </location>
</feature>
<dbReference type="InterPro" id="IPR036453">
    <property type="entry name" value="GluRdtase_dimer_dom_sf"/>
</dbReference>
<dbReference type="PANTHER" id="PTHR43013">
    <property type="entry name" value="GLUTAMYL-TRNA REDUCTASE"/>
    <property type="match status" value="1"/>
</dbReference>
<comment type="subunit">
    <text evidence="9">Homodimer.</text>
</comment>
<evidence type="ECO:0000256" key="3">
    <source>
        <dbReference type="ARBA" id="ARBA00012970"/>
    </source>
</evidence>
<dbReference type="PANTHER" id="PTHR43013:SF1">
    <property type="entry name" value="GLUTAMYL-TRNA REDUCTASE"/>
    <property type="match status" value="1"/>
</dbReference>
<dbReference type="CDD" id="cd05213">
    <property type="entry name" value="NAD_bind_Glutamyl_tRNA_reduct"/>
    <property type="match status" value="1"/>
</dbReference>
<evidence type="ECO:0000256" key="14">
    <source>
        <dbReference type="RuleBase" id="RU000584"/>
    </source>
</evidence>
<dbReference type="InterPro" id="IPR036291">
    <property type="entry name" value="NAD(P)-bd_dom_sf"/>
</dbReference>
<comment type="function">
    <text evidence="9">Catalyzes the NADPH-dependent reduction of glutamyl-tRNA(Glu) to glutamate 1-semialdehyde (GSA).</text>
</comment>
<comment type="pathway">
    <text evidence="1 9 14">Porphyrin-containing compound metabolism; protoporphyrin-IX biosynthesis; 5-aminolevulinate from L-glutamyl-tRNA(Glu): step 1/2.</text>
</comment>
<feature type="active site" description="Nucleophile" evidence="9 10">
    <location>
        <position position="55"/>
    </location>
</feature>
<comment type="domain">
    <text evidence="9">Possesses an unusual extended V-shaped dimeric structure with each monomer consisting of three distinct domains arranged along a curved 'spinal' alpha-helix. The N-terminal catalytic domain specifically recognizes the glutamate moiety of the substrate. The second domain is the NADPH-binding domain, and the third C-terminal domain is responsible for dimerization.</text>
</comment>
<evidence type="ECO:0000256" key="4">
    <source>
        <dbReference type="ARBA" id="ARBA00022857"/>
    </source>
</evidence>
<dbReference type="SUPFAM" id="SSF51735">
    <property type="entry name" value="NAD(P)-binding Rossmann-fold domains"/>
    <property type="match status" value="1"/>
</dbReference>